<dbReference type="AlphaFoldDB" id="A0A8H3M1I1"/>
<dbReference type="SUPFAM" id="SSF50630">
    <property type="entry name" value="Acid proteases"/>
    <property type="match status" value="1"/>
</dbReference>
<reference evidence="1" key="1">
    <citation type="submission" date="2019-10" db="EMBL/GenBank/DDBJ databases">
        <title>Conservation and host-specific expression of non-tandemly repeated heterogenous ribosome RNA gene in arbuscular mycorrhizal fungi.</title>
        <authorList>
            <person name="Maeda T."/>
            <person name="Kobayashi Y."/>
            <person name="Nakagawa T."/>
            <person name="Ezawa T."/>
            <person name="Yamaguchi K."/>
            <person name="Bino T."/>
            <person name="Nishimoto Y."/>
            <person name="Shigenobu S."/>
            <person name="Kawaguchi M."/>
        </authorList>
    </citation>
    <scope>NUCLEOTIDE SEQUENCE</scope>
    <source>
        <strain evidence="1">HR1</strain>
    </source>
</reference>
<dbReference type="Proteomes" id="UP000615446">
    <property type="component" value="Unassembled WGS sequence"/>
</dbReference>
<dbReference type="OrthoDB" id="3257486at2759"/>
<organism evidence="1 2">
    <name type="scientific">Rhizophagus clarus</name>
    <dbReference type="NCBI Taxonomy" id="94130"/>
    <lineage>
        <taxon>Eukaryota</taxon>
        <taxon>Fungi</taxon>
        <taxon>Fungi incertae sedis</taxon>
        <taxon>Mucoromycota</taxon>
        <taxon>Glomeromycotina</taxon>
        <taxon>Glomeromycetes</taxon>
        <taxon>Glomerales</taxon>
        <taxon>Glomeraceae</taxon>
        <taxon>Rhizophagus</taxon>
    </lineage>
</organism>
<gene>
    <name evidence="1" type="ORF">RCL2_002170300</name>
</gene>
<dbReference type="Gene3D" id="2.40.70.10">
    <property type="entry name" value="Acid Proteases"/>
    <property type="match status" value="1"/>
</dbReference>
<evidence type="ECO:0000313" key="1">
    <source>
        <dbReference type="EMBL" id="GES95009.1"/>
    </source>
</evidence>
<name>A0A8H3M1I1_9GLOM</name>
<protein>
    <submittedName>
        <fullName evidence="1">Uncharacterized protein</fullName>
    </submittedName>
</protein>
<dbReference type="InterPro" id="IPR021109">
    <property type="entry name" value="Peptidase_aspartic_dom_sf"/>
</dbReference>
<proteinExistence type="predicted"/>
<comment type="caution">
    <text evidence="1">The sequence shown here is derived from an EMBL/GenBank/DDBJ whole genome shotgun (WGS) entry which is preliminary data.</text>
</comment>
<dbReference type="EMBL" id="BLAL01000239">
    <property type="protein sequence ID" value="GES95009.1"/>
    <property type="molecule type" value="Genomic_DNA"/>
</dbReference>
<sequence length="157" mass="17946">MHVPVSDYVLTLDEHGKKHKIKALVDTGCSKSTVGEDIVKKLKRKPKRKSKPSTVNTNGLINATHEIRMSTWFGESQSDREKIEYDVGKGKSILIGMDIIRRNNWNNDYKNGLIKTKHGIFEKFDKEFMKDYDKMLKKYLLNEKEEGDGLGNETGGV</sequence>
<accession>A0A8H3M1I1</accession>
<evidence type="ECO:0000313" key="2">
    <source>
        <dbReference type="Proteomes" id="UP000615446"/>
    </source>
</evidence>